<gene>
    <name evidence="3" type="ORF">PgNI_11108</name>
</gene>
<dbReference type="KEGG" id="pgri:PgNI_11108"/>
<organism evidence="2 3">
    <name type="scientific">Pyricularia grisea</name>
    <name type="common">Crabgrass-specific blast fungus</name>
    <name type="synonym">Magnaporthe grisea</name>
    <dbReference type="NCBI Taxonomy" id="148305"/>
    <lineage>
        <taxon>Eukaryota</taxon>
        <taxon>Fungi</taxon>
        <taxon>Dikarya</taxon>
        <taxon>Ascomycota</taxon>
        <taxon>Pezizomycotina</taxon>
        <taxon>Sordariomycetes</taxon>
        <taxon>Sordariomycetidae</taxon>
        <taxon>Magnaporthales</taxon>
        <taxon>Pyriculariaceae</taxon>
        <taxon>Pyricularia</taxon>
    </lineage>
</organism>
<evidence type="ECO:0000256" key="1">
    <source>
        <dbReference type="SAM" id="MobiDB-lite"/>
    </source>
</evidence>
<name>A0A6P8AYQ4_PYRGI</name>
<dbReference type="Proteomes" id="UP000515153">
    <property type="component" value="Chromosome VII"/>
</dbReference>
<protein>
    <submittedName>
        <fullName evidence="3">Uncharacterized protein</fullName>
    </submittedName>
</protein>
<accession>A0A6P8AYQ4</accession>
<proteinExistence type="predicted"/>
<evidence type="ECO:0000313" key="3">
    <source>
        <dbReference type="RefSeq" id="XP_030980043.1"/>
    </source>
</evidence>
<reference evidence="2 3" key="1">
    <citation type="journal article" date="2019" name="Mol. Biol. Evol.">
        <title>Blast fungal genomes show frequent chromosomal changes, gene gains and losses, and effector gene turnover.</title>
        <authorList>
            <person name="Gomez Luciano L.B."/>
            <person name="Jason Tsai I."/>
            <person name="Chuma I."/>
            <person name="Tosa Y."/>
            <person name="Chen Y.H."/>
            <person name="Li J.Y."/>
            <person name="Li M.Y."/>
            <person name="Jade Lu M.Y."/>
            <person name="Nakayashiki H."/>
            <person name="Li W.H."/>
        </authorList>
    </citation>
    <scope>NUCLEOTIDE SEQUENCE [LARGE SCALE GENOMIC DNA]</scope>
    <source>
        <strain evidence="2 3">NI907</strain>
    </source>
</reference>
<reference evidence="3" key="3">
    <citation type="submission" date="2025-08" db="UniProtKB">
        <authorList>
            <consortium name="RefSeq"/>
        </authorList>
    </citation>
    <scope>IDENTIFICATION</scope>
    <source>
        <strain evidence="3">NI907</strain>
    </source>
</reference>
<keyword evidence="2" id="KW-1185">Reference proteome</keyword>
<feature type="region of interest" description="Disordered" evidence="1">
    <location>
        <begin position="40"/>
        <end position="59"/>
    </location>
</feature>
<dbReference type="RefSeq" id="XP_030980043.1">
    <property type="nucleotide sequence ID" value="XM_031131082.1"/>
</dbReference>
<evidence type="ECO:0000313" key="2">
    <source>
        <dbReference type="Proteomes" id="UP000515153"/>
    </source>
</evidence>
<sequence>MMPQTAYSRASTVCIPNITAPLNAGKLLGFEKRMVPRRSTVNAPDARHDNPVSPFQPRSSTTFRSHVRYLRRWAIDS</sequence>
<reference evidence="3" key="2">
    <citation type="submission" date="2019-10" db="EMBL/GenBank/DDBJ databases">
        <authorList>
            <consortium name="NCBI Genome Project"/>
        </authorList>
    </citation>
    <scope>NUCLEOTIDE SEQUENCE</scope>
    <source>
        <strain evidence="3">NI907</strain>
    </source>
</reference>
<dbReference type="AlphaFoldDB" id="A0A6P8AYQ4"/>
<dbReference type="GeneID" id="41965987"/>